<reference evidence="1 2" key="1">
    <citation type="submission" date="2020-02" db="EMBL/GenBank/DDBJ databases">
        <title>Draft genome sequence of Haematococcus lacustris strain NIES-144.</title>
        <authorList>
            <person name="Morimoto D."/>
            <person name="Nakagawa S."/>
            <person name="Yoshida T."/>
            <person name="Sawayama S."/>
        </authorList>
    </citation>
    <scope>NUCLEOTIDE SEQUENCE [LARGE SCALE GENOMIC DNA]</scope>
    <source>
        <strain evidence="1 2">NIES-144</strain>
    </source>
</reference>
<evidence type="ECO:0008006" key="3">
    <source>
        <dbReference type="Google" id="ProtNLM"/>
    </source>
</evidence>
<organism evidence="1 2">
    <name type="scientific">Haematococcus lacustris</name>
    <name type="common">Green alga</name>
    <name type="synonym">Haematococcus pluvialis</name>
    <dbReference type="NCBI Taxonomy" id="44745"/>
    <lineage>
        <taxon>Eukaryota</taxon>
        <taxon>Viridiplantae</taxon>
        <taxon>Chlorophyta</taxon>
        <taxon>core chlorophytes</taxon>
        <taxon>Chlorophyceae</taxon>
        <taxon>CS clade</taxon>
        <taxon>Chlamydomonadales</taxon>
        <taxon>Haematococcaceae</taxon>
        <taxon>Haematococcus</taxon>
    </lineage>
</organism>
<evidence type="ECO:0000313" key="1">
    <source>
        <dbReference type="EMBL" id="GFH13033.1"/>
    </source>
</evidence>
<protein>
    <recommendedName>
        <fullName evidence="3">Protein kinase domain-containing protein</fullName>
    </recommendedName>
</protein>
<comment type="caution">
    <text evidence="1">The sequence shown here is derived from an EMBL/GenBank/DDBJ whole genome shotgun (WGS) entry which is preliminary data.</text>
</comment>
<keyword evidence="2" id="KW-1185">Reference proteome</keyword>
<dbReference type="Proteomes" id="UP000485058">
    <property type="component" value="Unassembled WGS sequence"/>
</dbReference>
<dbReference type="EMBL" id="BLLF01000567">
    <property type="protein sequence ID" value="GFH13033.1"/>
    <property type="molecule type" value="Genomic_DNA"/>
</dbReference>
<name>A0A699YS45_HAELA</name>
<evidence type="ECO:0000313" key="2">
    <source>
        <dbReference type="Proteomes" id="UP000485058"/>
    </source>
</evidence>
<gene>
    <name evidence="1" type="ORF">HaLaN_08834</name>
</gene>
<sequence>MVMPANMSGAEKREKMRLVMLYMLAWLQAIMEAAISSSLSHPNIVQTYTYAIRPMKDQTPMTSYIEPGLLVT</sequence>
<dbReference type="AlphaFoldDB" id="A0A699YS45"/>
<accession>A0A699YS45</accession>
<feature type="non-terminal residue" evidence="1">
    <location>
        <position position="1"/>
    </location>
</feature>
<proteinExistence type="predicted"/>